<comment type="subcellular location">
    <subcellularLocation>
        <location evidence="1 7">Cell membrane</location>
        <topology evidence="1 7">Multi-pass membrane protein</topology>
    </subcellularLocation>
</comment>
<sequence length="180" mass="19327">MTLVAAAVLLFLVMDPIGNVPFYLSALSRVPSGRVVRVVVRELLIALVVLVLFLFAGRHILGLLGISGPALTVAGGVVLFLIALRMIFPRREGQGEDLDGEPFIVPLAIPYVAGPSSMSTLILIMSREPERWPIWLAALGIAWGLTALILVFASHLRDALGRRALIAAERLMGMVLIAIA</sequence>
<dbReference type="GO" id="GO:0005886">
    <property type="term" value="C:plasma membrane"/>
    <property type="evidence" value="ECO:0007669"/>
    <property type="project" value="UniProtKB-SubCell"/>
</dbReference>
<keyword evidence="5 7" id="KW-1133">Transmembrane helix</keyword>
<organism evidence="8 9">
    <name type="scientific">Candidatus Polarisedimenticola svalbardensis</name>
    <dbReference type="NCBI Taxonomy" id="2886004"/>
    <lineage>
        <taxon>Bacteria</taxon>
        <taxon>Pseudomonadati</taxon>
        <taxon>Acidobacteriota</taxon>
        <taxon>Candidatus Polarisedimenticolia</taxon>
        <taxon>Candidatus Polarisedimenticolales</taxon>
        <taxon>Candidatus Polarisedimenticolaceae</taxon>
        <taxon>Candidatus Polarisedimenticola</taxon>
    </lineage>
</organism>
<keyword evidence="3" id="KW-1003">Cell membrane</keyword>
<dbReference type="Proteomes" id="UP000648239">
    <property type="component" value="Unassembled WGS sequence"/>
</dbReference>
<keyword evidence="6 7" id="KW-0472">Membrane</keyword>
<evidence type="ECO:0000256" key="6">
    <source>
        <dbReference type="ARBA" id="ARBA00023136"/>
    </source>
</evidence>
<dbReference type="InterPro" id="IPR002771">
    <property type="entry name" value="Multi_antbiot-R_MarC"/>
</dbReference>
<evidence type="ECO:0000313" key="8">
    <source>
        <dbReference type="EMBL" id="MBD3869510.1"/>
    </source>
</evidence>
<comment type="caution">
    <text evidence="7">Lacks conserved residue(s) required for the propagation of feature annotation.</text>
</comment>
<comment type="similarity">
    <text evidence="2 7">Belongs to the UPF0056 (MarC) family.</text>
</comment>
<dbReference type="PANTHER" id="PTHR33508">
    <property type="entry name" value="UPF0056 MEMBRANE PROTEIN YHCE"/>
    <property type="match status" value="1"/>
</dbReference>
<name>A0A8J7C2T6_9BACT</name>
<evidence type="ECO:0000256" key="3">
    <source>
        <dbReference type="ARBA" id="ARBA00022475"/>
    </source>
</evidence>
<feature type="transmembrane region" description="Helical" evidence="7">
    <location>
        <begin position="36"/>
        <end position="56"/>
    </location>
</feature>
<protein>
    <recommendedName>
        <fullName evidence="7">UPF0056 membrane protein</fullName>
    </recommendedName>
</protein>
<evidence type="ECO:0000256" key="1">
    <source>
        <dbReference type="ARBA" id="ARBA00004651"/>
    </source>
</evidence>
<evidence type="ECO:0000256" key="2">
    <source>
        <dbReference type="ARBA" id="ARBA00009784"/>
    </source>
</evidence>
<evidence type="ECO:0000256" key="7">
    <source>
        <dbReference type="RuleBase" id="RU362048"/>
    </source>
</evidence>
<feature type="transmembrane region" description="Helical" evidence="7">
    <location>
        <begin position="63"/>
        <end position="83"/>
    </location>
</feature>
<accession>A0A8J7C2T6</accession>
<dbReference type="AlphaFoldDB" id="A0A8J7C2T6"/>
<dbReference type="PANTHER" id="PTHR33508:SF10">
    <property type="entry name" value="UPF0056 INNER MEMBRANE PROTEIN YHGN"/>
    <property type="match status" value="1"/>
</dbReference>
<dbReference type="Pfam" id="PF01914">
    <property type="entry name" value="MarC"/>
    <property type="match status" value="1"/>
</dbReference>
<evidence type="ECO:0000256" key="4">
    <source>
        <dbReference type="ARBA" id="ARBA00022692"/>
    </source>
</evidence>
<feature type="transmembrane region" description="Helical" evidence="7">
    <location>
        <begin position="132"/>
        <end position="154"/>
    </location>
</feature>
<proteinExistence type="inferred from homology"/>
<evidence type="ECO:0000313" key="9">
    <source>
        <dbReference type="Proteomes" id="UP000648239"/>
    </source>
</evidence>
<feature type="non-terminal residue" evidence="8">
    <location>
        <position position="180"/>
    </location>
</feature>
<keyword evidence="4 7" id="KW-0812">Transmembrane</keyword>
<gene>
    <name evidence="8" type="ORF">IFK94_15425</name>
</gene>
<evidence type="ECO:0000256" key="5">
    <source>
        <dbReference type="ARBA" id="ARBA00022989"/>
    </source>
</evidence>
<reference evidence="8 9" key="1">
    <citation type="submission" date="2020-08" db="EMBL/GenBank/DDBJ databases">
        <title>Acidobacteriota in marine sediments use diverse sulfur dissimilation pathways.</title>
        <authorList>
            <person name="Wasmund K."/>
        </authorList>
    </citation>
    <scope>NUCLEOTIDE SEQUENCE [LARGE SCALE GENOMIC DNA]</scope>
    <source>
        <strain evidence="8">MAG AM4</strain>
    </source>
</reference>
<dbReference type="EMBL" id="JACXWD010000102">
    <property type="protein sequence ID" value="MBD3869510.1"/>
    <property type="molecule type" value="Genomic_DNA"/>
</dbReference>
<comment type="caution">
    <text evidence="8">The sequence shown here is derived from an EMBL/GenBank/DDBJ whole genome shotgun (WGS) entry which is preliminary data.</text>
</comment>
<feature type="transmembrane region" description="Helical" evidence="7">
    <location>
        <begin position="103"/>
        <end position="125"/>
    </location>
</feature>